<dbReference type="InterPro" id="IPR008969">
    <property type="entry name" value="CarboxyPept-like_regulatory"/>
</dbReference>
<reference evidence="7 8" key="1">
    <citation type="submission" date="2015-04" db="EMBL/GenBank/DDBJ databases">
        <title>Complete genome of flavobacterium.</title>
        <authorList>
            <person name="Kwon Y.M."/>
            <person name="Kim S.-J."/>
        </authorList>
    </citation>
    <scope>NUCLEOTIDE SEQUENCE [LARGE SCALE GENOMIC DNA]</scope>
    <source>
        <strain evidence="7 8">DK169</strain>
    </source>
</reference>
<dbReference type="Proteomes" id="UP000050827">
    <property type="component" value="Unassembled WGS sequence"/>
</dbReference>
<feature type="domain" description="TonB-dependent receptor plug" evidence="6">
    <location>
        <begin position="205"/>
        <end position="308"/>
    </location>
</feature>
<dbReference type="Pfam" id="PF13715">
    <property type="entry name" value="CarbopepD_reg_2"/>
    <property type="match status" value="1"/>
</dbReference>
<gene>
    <name evidence="7" type="ORF">AAY42_01375</name>
</gene>
<dbReference type="Pfam" id="PF00593">
    <property type="entry name" value="TonB_dep_Rec_b-barrel"/>
    <property type="match status" value="1"/>
</dbReference>
<evidence type="ECO:0000259" key="5">
    <source>
        <dbReference type="Pfam" id="PF00593"/>
    </source>
</evidence>
<evidence type="ECO:0000256" key="1">
    <source>
        <dbReference type="ARBA" id="ARBA00004442"/>
    </source>
</evidence>
<name>A0A0Q1H590_9FLAO</name>
<dbReference type="PANTHER" id="PTHR40980">
    <property type="entry name" value="PLUG DOMAIN-CONTAINING PROTEIN"/>
    <property type="match status" value="1"/>
</dbReference>
<sequence length="1150" mass="126535">MNANTYSQRTKVTLDLENVTVKEVFDEIESLTEFEFLYNHAKVDIDRKVSIHVKNDRVPNILETLFANTNIFFKVKKNIIILKKNRAKKVTAKRISYSSNSRSEQLQTTITGSVTDSSGNPLPGTNIIEKGTVNGVQADFDGNFSIEVANEDAILVISFIGFNTVEIPVKSQSTISVTLEESAAGLDEVVLVGFRGAEQRAIQTKRRATSVVESISPQDIGNYSDENIGDALRRVPGVQIQEDQSGGQDGGSRVSIRGIGPAFVQVTVNGRQPLSAGVEGISRFRQFNVDVIPPEILQGATVYKTSEAGLIEPGLGGLVNFQTLRPLSASYKNDSNFFGAVNVRGESDVQHDGFLTLTPRISAIVGGKTKDDTFGAYVSFLTSNNERARDQVFSRITARNLKEDTNGNGVWDGDAGGDTEYTGVLIPNNVTNNPIREEQDRLAMSAALEWKPVESLHIVADLQFSRFETYSNRALIRPNPGTNAVTGVISPDKVFAPGNLSIVDNFLQGYNTEGAFNSATGELTEGANMLFQTTWYDNLNDTWVGGLNATWERNGWKIEADYSYSNLDFNQILEVGGRSAAAGQPFNNGPFVFDSSDYPRFELGQDAQSSWISSITSNDLAAPIVQWNRYVGATNNAFRLDLSKELSDNVSLDFGSRLSTNDFFVAAVQRDGTPLSDYLASTNGGTVPTVSANDAFGEYITNFLPGNNYGLMDSWPRANISAYESTYSDFFNYNPGSHPLFGKNVNIFDAETIEEQTIADGTDDGWRLQNNAPLFEFQEKTLAIYGQLNVRTKWGKVPISGNLGFRGVRTEYTGKAFTTVTLNDPDAENGGPINLGRVQSEVNDDQWQVLPSLNLKFELNKDLNYRFSVVKTLSRPEYNELTPGGALSGMNNLNSLFDGTNGAVSLPNTELKPYTTWQLDNTLEWYNNFGGAVVFSVFYKDISDYVGTNVQSLVPFDQVLEDGGFDTTGMQAAGVLDDFQSQTYEVSQPRNIGNAKVFGFEAGFNQPLDIISDGLRNFGVQANYNFITADFDNDDINADDAFPGTSKHNFNTVAYFENEKFGLRAAYNIRSNFLRTLSGQGLTSLPEYTEGRGQLDLRGNYNIFDGMQLSLAVQNVTGADQRSFFRNNPNESFQLISLEPIVTMGLRYGF</sequence>
<dbReference type="EMBL" id="LCTZ01000002">
    <property type="protein sequence ID" value="KQC28693.1"/>
    <property type="molecule type" value="Genomic_DNA"/>
</dbReference>
<protein>
    <recommendedName>
        <fullName evidence="9">TonB-dependent receptor</fullName>
    </recommendedName>
</protein>
<comment type="caution">
    <text evidence="7">The sequence shown here is derived from an EMBL/GenBank/DDBJ whole genome shotgun (WGS) entry which is preliminary data.</text>
</comment>
<evidence type="ECO:0000259" key="6">
    <source>
        <dbReference type="Pfam" id="PF07715"/>
    </source>
</evidence>
<dbReference type="SUPFAM" id="SSF49464">
    <property type="entry name" value="Carboxypeptidase regulatory domain-like"/>
    <property type="match status" value="1"/>
</dbReference>
<dbReference type="InterPro" id="IPR012910">
    <property type="entry name" value="Plug_dom"/>
</dbReference>
<organism evidence="7 8">
    <name type="scientific">Flagellimonas eckloniae</name>
    <dbReference type="NCBI Taxonomy" id="346185"/>
    <lineage>
        <taxon>Bacteria</taxon>
        <taxon>Pseudomonadati</taxon>
        <taxon>Bacteroidota</taxon>
        <taxon>Flavobacteriia</taxon>
        <taxon>Flavobacteriales</taxon>
        <taxon>Flavobacteriaceae</taxon>
        <taxon>Flagellimonas</taxon>
    </lineage>
</organism>
<dbReference type="AlphaFoldDB" id="A0A0Q1H590"/>
<evidence type="ECO:0000313" key="8">
    <source>
        <dbReference type="Proteomes" id="UP000050827"/>
    </source>
</evidence>
<dbReference type="SUPFAM" id="SSF56935">
    <property type="entry name" value="Porins"/>
    <property type="match status" value="1"/>
</dbReference>
<keyword evidence="4" id="KW-0798">TonB box</keyword>
<dbReference type="GO" id="GO:0009279">
    <property type="term" value="C:cell outer membrane"/>
    <property type="evidence" value="ECO:0007669"/>
    <property type="project" value="UniProtKB-SubCell"/>
</dbReference>
<keyword evidence="2 4" id="KW-0472">Membrane</keyword>
<dbReference type="InterPro" id="IPR010104">
    <property type="entry name" value="TonB_rcpt_bac"/>
</dbReference>
<dbReference type="Gene3D" id="2.40.170.20">
    <property type="entry name" value="TonB-dependent receptor, beta-barrel domain"/>
    <property type="match status" value="1"/>
</dbReference>
<keyword evidence="8" id="KW-1185">Reference proteome</keyword>
<accession>A0A0Q1H590</accession>
<comment type="subcellular location">
    <subcellularLocation>
        <location evidence="1 4">Cell outer membrane</location>
    </subcellularLocation>
</comment>
<evidence type="ECO:0000256" key="3">
    <source>
        <dbReference type="ARBA" id="ARBA00023237"/>
    </source>
</evidence>
<evidence type="ECO:0000256" key="2">
    <source>
        <dbReference type="ARBA" id="ARBA00023136"/>
    </source>
</evidence>
<evidence type="ECO:0000256" key="4">
    <source>
        <dbReference type="RuleBase" id="RU003357"/>
    </source>
</evidence>
<evidence type="ECO:0008006" key="9">
    <source>
        <dbReference type="Google" id="ProtNLM"/>
    </source>
</evidence>
<dbReference type="Pfam" id="PF07715">
    <property type="entry name" value="Plug"/>
    <property type="match status" value="1"/>
</dbReference>
<keyword evidence="3" id="KW-0998">Cell outer membrane</keyword>
<dbReference type="NCBIfam" id="TIGR01782">
    <property type="entry name" value="TonB-Xanth-Caul"/>
    <property type="match status" value="1"/>
</dbReference>
<feature type="domain" description="TonB-dependent receptor-like beta-barrel" evidence="5">
    <location>
        <begin position="713"/>
        <end position="1116"/>
    </location>
</feature>
<dbReference type="InterPro" id="IPR037066">
    <property type="entry name" value="Plug_dom_sf"/>
</dbReference>
<dbReference type="Gene3D" id="2.60.40.1120">
    <property type="entry name" value="Carboxypeptidase-like, regulatory domain"/>
    <property type="match status" value="1"/>
</dbReference>
<dbReference type="PANTHER" id="PTHR40980:SF3">
    <property type="entry name" value="TONB-DEPENDENT RECEPTOR-LIKE BETA-BARREL DOMAIN-CONTAINING PROTEIN"/>
    <property type="match status" value="1"/>
</dbReference>
<evidence type="ECO:0000313" key="7">
    <source>
        <dbReference type="EMBL" id="KQC28693.1"/>
    </source>
</evidence>
<dbReference type="Gene3D" id="2.170.130.10">
    <property type="entry name" value="TonB-dependent receptor, plug domain"/>
    <property type="match status" value="1"/>
</dbReference>
<proteinExistence type="inferred from homology"/>
<comment type="similarity">
    <text evidence="4">Belongs to the TonB-dependent receptor family.</text>
</comment>
<dbReference type="STRING" id="346185.AAY42_01375"/>
<dbReference type="InterPro" id="IPR000531">
    <property type="entry name" value="Beta-barrel_TonB"/>
</dbReference>
<dbReference type="InterPro" id="IPR036942">
    <property type="entry name" value="Beta-barrel_TonB_sf"/>
</dbReference>